<dbReference type="AlphaFoldDB" id="A0AAV9NFF1"/>
<dbReference type="InterPro" id="IPR047142">
    <property type="entry name" value="OryJ/VirC-like"/>
</dbReference>
<proteinExistence type="predicted"/>
<name>A0AAV9NFF1_9EURO</name>
<protein>
    <recommendedName>
        <fullName evidence="3">Cupin 2 conserved barrel domain-containing protein</fullName>
    </recommendedName>
</protein>
<organism evidence="1 2">
    <name type="scientific">Exophiala bonariae</name>
    <dbReference type="NCBI Taxonomy" id="1690606"/>
    <lineage>
        <taxon>Eukaryota</taxon>
        <taxon>Fungi</taxon>
        <taxon>Dikarya</taxon>
        <taxon>Ascomycota</taxon>
        <taxon>Pezizomycotina</taxon>
        <taxon>Eurotiomycetes</taxon>
        <taxon>Chaetothyriomycetidae</taxon>
        <taxon>Chaetothyriales</taxon>
        <taxon>Herpotrichiellaceae</taxon>
        <taxon>Exophiala</taxon>
    </lineage>
</organism>
<sequence>MAETVESVTNLPPVRRFITKHNADGKSVHLESTPQKFFPVPGQGGYARSYSVALPYELADGVDIKAYTEPDKPTSWNSSTIVTPNGVNFIIVDLQPGGASFMHQTVSIDYSVVVLGEIEHVLDSGDTVTLKPGVSLSLVEYTVCNLNRTGQDHIIQRGTNHRWRNASKTEPARFVATTIAIEPFEVNGKPLEEKWDLTG</sequence>
<dbReference type="Proteomes" id="UP001358417">
    <property type="component" value="Unassembled WGS sequence"/>
</dbReference>
<dbReference type="RefSeq" id="XP_064707913.1">
    <property type="nucleotide sequence ID" value="XM_064856013.1"/>
</dbReference>
<dbReference type="PANTHER" id="PTHR36156">
    <property type="entry name" value="SLR2101 PROTEIN"/>
    <property type="match status" value="1"/>
</dbReference>
<comment type="caution">
    <text evidence="1">The sequence shown here is derived from an EMBL/GenBank/DDBJ whole genome shotgun (WGS) entry which is preliminary data.</text>
</comment>
<evidence type="ECO:0000313" key="2">
    <source>
        <dbReference type="Proteomes" id="UP001358417"/>
    </source>
</evidence>
<dbReference type="PANTHER" id="PTHR36156:SF2">
    <property type="entry name" value="CUPIN TYPE-2 DOMAIN-CONTAINING PROTEIN"/>
    <property type="match status" value="1"/>
</dbReference>
<evidence type="ECO:0000313" key="1">
    <source>
        <dbReference type="EMBL" id="KAK5055943.1"/>
    </source>
</evidence>
<dbReference type="CDD" id="cd02231">
    <property type="entry name" value="cupin_BLL6423-like"/>
    <property type="match status" value="1"/>
</dbReference>
<dbReference type="Gene3D" id="2.60.120.10">
    <property type="entry name" value="Jelly Rolls"/>
    <property type="match status" value="2"/>
</dbReference>
<reference evidence="1 2" key="1">
    <citation type="submission" date="2023-08" db="EMBL/GenBank/DDBJ databases">
        <title>Black Yeasts Isolated from many extreme environments.</title>
        <authorList>
            <person name="Coleine C."/>
            <person name="Stajich J.E."/>
            <person name="Selbmann L."/>
        </authorList>
    </citation>
    <scope>NUCLEOTIDE SEQUENCE [LARGE SCALE GENOMIC DNA]</scope>
    <source>
        <strain evidence="1 2">CCFEE 5792</strain>
    </source>
</reference>
<dbReference type="InterPro" id="IPR011051">
    <property type="entry name" value="RmlC_Cupin_sf"/>
</dbReference>
<dbReference type="InterPro" id="IPR014710">
    <property type="entry name" value="RmlC-like_jellyroll"/>
</dbReference>
<accession>A0AAV9NFF1</accession>
<dbReference type="EMBL" id="JAVRRD010000008">
    <property type="protein sequence ID" value="KAK5055943.1"/>
    <property type="molecule type" value="Genomic_DNA"/>
</dbReference>
<gene>
    <name evidence="1" type="ORF">LTR84_012493</name>
</gene>
<dbReference type="GeneID" id="89980636"/>
<evidence type="ECO:0008006" key="3">
    <source>
        <dbReference type="Google" id="ProtNLM"/>
    </source>
</evidence>
<dbReference type="SUPFAM" id="SSF51182">
    <property type="entry name" value="RmlC-like cupins"/>
    <property type="match status" value="1"/>
</dbReference>
<keyword evidence="2" id="KW-1185">Reference proteome</keyword>